<protein>
    <recommendedName>
        <fullName evidence="1">Pilus assembly protein E-set like domain-containing protein</fullName>
    </recommendedName>
</protein>
<accession>A0ABM6JN85</accession>
<evidence type="ECO:0000259" key="1">
    <source>
        <dbReference type="Pfam" id="PF16967"/>
    </source>
</evidence>
<dbReference type="InterPro" id="IPR032636">
    <property type="entry name" value="Pilus_assem_E-set-like_dom"/>
</dbReference>
<gene>
    <name evidence="2" type="ORF">SJ2017_2184</name>
</gene>
<name>A0ABM6JN85_9GAMM</name>
<dbReference type="Pfam" id="PF16967">
    <property type="entry name" value="TcfC"/>
    <property type="match status" value="1"/>
</dbReference>
<reference evidence="2 3" key="1">
    <citation type="submission" date="2017-03" db="EMBL/GenBank/DDBJ databases">
        <title>Genome sequencing of Shewanella japonica KCTC 22435.</title>
        <authorList>
            <person name="Kim K.M."/>
        </authorList>
    </citation>
    <scope>NUCLEOTIDE SEQUENCE [LARGE SCALE GENOMIC DNA]</scope>
    <source>
        <strain evidence="2 3">KCTC 22435</strain>
    </source>
</reference>
<dbReference type="Proteomes" id="UP000191820">
    <property type="component" value="Chromosome"/>
</dbReference>
<evidence type="ECO:0000313" key="2">
    <source>
        <dbReference type="EMBL" id="ARD22478.1"/>
    </source>
</evidence>
<dbReference type="EMBL" id="CP020472">
    <property type="protein sequence ID" value="ARD22478.1"/>
    <property type="molecule type" value="Genomic_DNA"/>
</dbReference>
<keyword evidence="3" id="KW-1185">Reference proteome</keyword>
<feature type="domain" description="Pilus assembly protein E-set like" evidence="1">
    <location>
        <begin position="136"/>
        <end position="195"/>
    </location>
</feature>
<dbReference type="RefSeq" id="WP_080915804.1">
    <property type="nucleotide sequence ID" value="NZ_CP020472.1"/>
</dbReference>
<sequence>MTLELSYVEHTKVESNIFNKESISARLDSFASFSDSNASIYSDAMFNLGGHRVFGSIQANSFYDSDSSFDVKLDSLYYRKSFDMNQLDLGLIRTSDAEQGAQSVLFNGTRSFVGAFFSNQSDLSNTEQAYSQDNDLVLILNDSSNVEVYYSGRLIDSQYLNKGIQRLSVQNYPKGNYNVTIKVKEKSGTEYTLDKFVYNNANQQDFSYGASFGVPVNDSFCDTIYCGDDNIYASFYVNKNFFNLLNAGVKTIYEGDKDLALSLNLDSRFENLSFYSDSTYDDYFNQNFRVTYNEGPISTSMGYLYKGKEEKEQQLTASLVYRLNKDSNLGINYNQNFTEGDSIGISSGITYQNRFEIGGFNPSVTFGANHSSYLDKNDTVYYVSFNMNFGESDDNISLDFSARNDDGKNIRAMGAGYQKNLQGGFFNNYNLSAELDENNMYRFGGSTYIDHKYMKGSIFAEHQGGGSDNQTSVGGNLTSSLYTDGQNLVMAKNKHSSGVIIDVESEVDDGDLYIMVDGYMQPLKEGNNFVSVQSFTETKLNFIHKKDYKLSKDRATVTVGIDEVASIDLDIENSVTVIGRLMDNNTAKSGVHIENHVSDTYSGDDGVFILQVSAKYPSISFNGQEVLVDVNQASDANIIYIGDLLL</sequence>
<proteinExistence type="predicted"/>
<organism evidence="2 3">
    <name type="scientific">Shewanella japonica</name>
    <dbReference type="NCBI Taxonomy" id="93973"/>
    <lineage>
        <taxon>Bacteria</taxon>
        <taxon>Pseudomonadati</taxon>
        <taxon>Pseudomonadota</taxon>
        <taxon>Gammaproteobacteria</taxon>
        <taxon>Alteromonadales</taxon>
        <taxon>Shewanellaceae</taxon>
        <taxon>Shewanella</taxon>
    </lineage>
</organism>
<evidence type="ECO:0000313" key="3">
    <source>
        <dbReference type="Proteomes" id="UP000191820"/>
    </source>
</evidence>